<feature type="non-terminal residue" evidence="2">
    <location>
        <position position="1"/>
    </location>
</feature>
<dbReference type="EMBL" id="JARACI010000864">
    <property type="protein sequence ID" value="MDD9206372.1"/>
    <property type="molecule type" value="Genomic_DNA"/>
</dbReference>
<feature type="region of interest" description="Disordered" evidence="1">
    <location>
        <begin position="1"/>
        <end position="33"/>
    </location>
</feature>
<feature type="compositionally biased region" description="Gly residues" evidence="1">
    <location>
        <begin position="1"/>
        <end position="12"/>
    </location>
</feature>
<reference evidence="2" key="1">
    <citation type="submission" date="2023-02" db="EMBL/GenBank/DDBJ databases">
        <title>Georgenia sp.10Sc9-8, isolated from a soil sample collected from the Taklamakan desert.</title>
        <authorList>
            <person name="Liu S."/>
        </authorList>
    </citation>
    <scope>NUCLEOTIDE SEQUENCE</scope>
    <source>
        <strain evidence="2">10Sc9-8</strain>
    </source>
</reference>
<feature type="compositionally biased region" description="Acidic residues" evidence="1">
    <location>
        <begin position="108"/>
        <end position="125"/>
    </location>
</feature>
<organism evidence="2 3">
    <name type="scientific">Georgenia halotolerans</name>
    <dbReference type="NCBI Taxonomy" id="3028317"/>
    <lineage>
        <taxon>Bacteria</taxon>
        <taxon>Bacillati</taxon>
        <taxon>Actinomycetota</taxon>
        <taxon>Actinomycetes</taxon>
        <taxon>Micrococcales</taxon>
        <taxon>Bogoriellaceae</taxon>
        <taxon>Georgenia</taxon>
    </lineage>
</organism>
<dbReference type="Proteomes" id="UP001165561">
    <property type="component" value="Unassembled WGS sequence"/>
</dbReference>
<feature type="compositionally biased region" description="Acidic residues" evidence="1">
    <location>
        <begin position="248"/>
        <end position="268"/>
    </location>
</feature>
<proteinExistence type="predicted"/>
<keyword evidence="3" id="KW-1185">Reference proteome</keyword>
<feature type="region of interest" description="Disordered" evidence="1">
    <location>
        <begin position="222"/>
        <end position="271"/>
    </location>
</feature>
<evidence type="ECO:0008006" key="4">
    <source>
        <dbReference type="Google" id="ProtNLM"/>
    </source>
</evidence>
<comment type="caution">
    <text evidence="2">The sequence shown here is derived from an EMBL/GenBank/DDBJ whole genome shotgun (WGS) entry which is preliminary data.</text>
</comment>
<gene>
    <name evidence="2" type="ORF">PU560_07810</name>
</gene>
<feature type="region of interest" description="Disordered" evidence="1">
    <location>
        <begin position="88"/>
        <end position="147"/>
    </location>
</feature>
<sequence length="618" mass="63689">QQGEGPDGGSDGNGTPQPATPVLRTPDGSSSVLAESAGPALALAASQTFFETAPVVVLASAADDQAQARAASAAVALGMPVVLAGGTAAAEDGGSSESPAEDTGATEPDGETTEEPATEEPEQAEDSPAGPEEGEQADGEDASTESPAVDDAALAEELTRLQAETALVFGTVSTEGLDVDVVRAPADDAALVELLDVTETEVDAEDPVLALLGLEPGELGMLPSGADGEGGEAGAGAAEGSGGTGDGEGTEAGDDATAEETPADEDAELPATAPADGAEDLLVLTTGEQEQLAAVATARAAQAAVEVVPDGDPRASSETVQILAGSDASTTVGLGAAFGDAETLGWRVATASTGTELPGGGQLVLPGKTYVALYGNPTTGALGVLGEQGPEATVERAQAHADPYEELTDTTVVPALEIIATVASATSGEDGNYSSERPIEELRPLVDLARENGQYVVLDLQPGRTDFLTQAQLYEELLLEPHVGLALDPEWRLEPDEVHLRQIGQVDIAEVNEVVTWLADLTRDNDLPQKLLILHQFQVRMIPGVDDVDQSRSELAVLIHVDGQGSQPAKQDTWRVLRNNAPSVDYWGWKNFYDEDVPMLTPEQTMQVEPAPEFISYQ</sequence>
<name>A0ABT5TWC9_9MICO</name>
<feature type="compositionally biased region" description="Acidic residues" evidence="1">
    <location>
        <begin position="132"/>
        <end position="143"/>
    </location>
</feature>
<protein>
    <recommendedName>
        <fullName evidence="4">Cell wall-binding repeat-containing protein</fullName>
    </recommendedName>
</protein>
<feature type="compositionally biased region" description="Gly residues" evidence="1">
    <location>
        <begin position="227"/>
        <end position="247"/>
    </location>
</feature>
<evidence type="ECO:0000313" key="3">
    <source>
        <dbReference type="Proteomes" id="UP001165561"/>
    </source>
</evidence>
<evidence type="ECO:0000256" key="1">
    <source>
        <dbReference type="SAM" id="MobiDB-lite"/>
    </source>
</evidence>
<evidence type="ECO:0000313" key="2">
    <source>
        <dbReference type="EMBL" id="MDD9206372.1"/>
    </source>
</evidence>
<accession>A0ABT5TWC9</accession>